<dbReference type="STRING" id="1469647.BC351_19390"/>
<gene>
    <name evidence="2" type="ORF">BC351_19390</name>
</gene>
<evidence type="ECO:0000313" key="3">
    <source>
        <dbReference type="Proteomes" id="UP000190626"/>
    </source>
</evidence>
<feature type="signal peptide" evidence="1">
    <location>
        <begin position="1"/>
        <end position="22"/>
    </location>
</feature>
<dbReference type="AlphaFoldDB" id="A0A1V4HNV1"/>
<keyword evidence="1" id="KW-0732">Signal</keyword>
<evidence type="ECO:0000313" key="2">
    <source>
        <dbReference type="EMBL" id="OPH59647.1"/>
    </source>
</evidence>
<dbReference type="Proteomes" id="UP000190626">
    <property type="component" value="Unassembled WGS sequence"/>
</dbReference>
<accession>A0A1V4HNV1</accession>
<sequence length="100" mass="11389">MQRAAGTALFLLCALVVAGFSADQTGFCGTLWVSMLCFHWKWPNLEYTPYTHPPPAKNAKFLRLCIFFSLELAQIIKFLRLCIFFEVFSGHKTEMPKIPA</sequence>
<feature type="chain" id="PRO_5013025437" description="Secreted protein" evidence="1">
    <location>
        <begin position="23"/>
        <end position="100"/>
    </location>
</feature>
<evidence type="ECO:0000256" key="1">
    <source>
        <dbReference type="SAM" id="SignalP"/>
    </source>
</evidence>
<proteinExistence type="predicted"/>
<organism evidence="2 3">
    <name type="scientific">Paenibacillus ferrarius</name>
    <dbReference type="NCBI Taxonomy" id="1469647"/>
    <lineage>
        <taxon>Bacteria</taxon>
        <taxon>Bacillati</taxon>
        <taxon>Bacillota</taxon>
        <taxon>Bacilli</taxon>
        <taxon>Bacillales</taxon>
        <taxon>Paenibacillaceae</taxon>
        <taxon>Paenibacillus</taxon>
    </lineage>
</organism>
<reference evidence="3" key="1">
    <citation type="submission" date="2016-07" db="EMBL/GenBank/DDBJ databases">
        <authorList>
            <person name="Florea S."/>
            <person name="Webb J.S."/>
            <person name="Jaromczyk J."/>
            <person name="Schardl C.L."/>
        </authorList>
    </citation>
    <scope>NUCLEOTIDE SEQUENCE [LARGE SCALE GENOMIC DNA]</scope>
    <source>
        <strain evidence="3">CY1</strain>
    </source>
</reference>
<dbReference type="EMBL" id="MBTG01000006">
    <property type="protein sequence ID" value="OPH59647.1"/>
    <property type="molecule type" value="Genomic_DNA"/>
</dbReference>
<evidence type="ECO:0008006" key="4">
    <source>
        <dbReference type="Google" id="ProtNLM"/>
    </source>
</evidence>
<protein>
    <recommendedName>
        <fullName evidence="4">Secreted protein</fullName>
    </recommendedName>
</protein>
<keyword evidence="3" id="KW-1185">Reference proteome</keyword>
<name>A0A1V4HNV1_9BACL</name>
<comment type="caution">
    <text evidence="2">The sequence shown here is derived from an EMBL/GenBank/DDBJ whole genome shotgun (WGS) entry which is preliminary data.</text>
</comment>